<dbReference type="AlphaFoldDB" id="A0A0D9V308"/>
<dbReference type="GO" id="GO:0008194">
    <property type="term" value="F:UDP-glycosyltransferase activity"/>
    <property type="evidence" value="ECO:0007669"/>
    <property type="project" value="InterPro"/>
</dbReference>
<dbReference type="EC" id="2.4.1.-" evidence="5"/>
<dbReference type="Proteomes" id="UP000032180">
    <property type="component" value="Chromosome 1"/>
</dbReference>
<accession>A0A0D9V308</accession>
<name>A0A0D9V308_9ORYZ</name>
<evidence type="ECO:0000256" key="1">
    <source>
        <dbReference type="ARBA" id="ARBA00009995"/>
    </source>
</evidence>
<dbReference type="Gene3D" id="3.40.50.2000">
    <property type="entry name" value="Glycogen Phosphorylase B"/>
    <property type="match status" value="2"/>
</dbReference>
<evidence type="ECO:0000256" key="2">
    <source>
        <dbReference type="ARBA" id="ARBA00022676"/>
    </source>
</evidence>
<dbReference type="FunFam" id="3.40.50.2000:FF:000054">
    <property type="entry name" value="Glycosyltransferase"/>
    <property type="match status" value="1"/>
</dbReference>
<dbReference type="EnsemblPlants" id="LPERR01G19790.1">
    <property type="protein sequence ID" value="LPERR01G19790.1"/>
    <property type="gene ID" value="LPERR01G19790"/>
</dbReference>
<dbReference type="InterPro" id="IPR002213">
    <property type="entry name" value="UDP_glucos_trans"/>
</dbReference>
<proteinExistence type="inferred from homology"/>
<dbReference type="Gramene" id="LPERR01G19790.1">
    <property type="protein sequence ID" value="LPERR01G19790.1"/>
    <property type="gene ID" value="LPERR01G19790"/>
</dbReference>
<evidence type="ECO:0000313" key="7">
    <source>
        <dbReference type="EnsemblPlants" id="LPERR01G19790.1"/>
    </source>
</evidence>
<organism evidence="7 8">
    <name type="scientific">Leersia perrieri</name>
    <dbReference type="NCBI Taxonomy" id="77586"/>
    <lineage>
        <taxon>Eukaryota</taxon>
        <taxon>Viridiplantae</taxon>
        <taxon>Streptophyta</taxon>
        <taxon>Embryophyta</taxon>
        <taxon>Tracheophyta</taxon>
        <taxon>Spermatophyta</taxon>
        <taxon>Magnoliopsida</taxon>
        <taxon>Liliopsida</taxon>
        <taxon>Poales</taxon>
        <taxon>Poaceae</taxon>
        <taxon>BOP clade</taxon>
        <taxon>Oryzoideae</taxon>
        <taxon>Oryzeae</taxon>
        <taxon>Oryzinae</taxon>
        <taxon>Leersia</taxon>
    </lineage>
</organism>
<evidence type="ECO:0000313" key="8">
    <source>
        <dbReference type="Proteomes" id="UP000032180"/>
    </source>
</evidence>
<evidence type="ECO:0000256" key="5">
    <source>
        <dbReference type="RuleBase" id="RU362057"/>
    </source>
</evidence>
<feature type="region of interest" description="Disordered" evidence="6">
    <location>
        <begin position="484"/>
        <end position="507"/>
    </location>
</feature>
<dbReference type="eggNOG" id="KOG1192">
    <property type="taxonomic scope" value="Eukaryota"/>
</dbReference>
<reference evidence="8" key="2">
    <citation type="submission" date="2013-12" db="EMBL/GenBank/DDBJ databases">
        <authorList>
            <person name="Yu Y."/>
            <person name="Lee S."/>
            <person name="de Baynast K."/>
            <person name="Wissotski M."/>
            <person name="Liu L."/>
            <person name="Talag J."/>
            <person name="Goicoechea J."/>
            <person name="Angelova A."/>
            <person name="Jetty R."/>
            <person name="Kudrna D."/>
            <person name="Golser W."/>
            <person name="Rivera L."/>
            <person name="Zhang J."/>
            <person name="Wing R."/>
        </authorList>
    </citation>
    <scope>NUCLEOTIDE SEQUENCE</scope>
</reference>
<dbReference type="PANTHER" id="PTHR48046:SF6">
    <property type="entry name" value="GLYCOSYLTRANSFERASE"/>
    <property type="match status" value="1"/>
</dbReference>
<dbReference type="FunFam" id="3.40.50.2000:FF:000051">
    <property type="entry name" value="Glycosyltransferase"/>
    <property type="match status" value="1"/>
</dbReference>
<evidence type="ECO:0000256" key="6">
    <source>
        <dbReference type="SAM" id="MobiDB-lite"/>
    </source>
</evidence>
<sequence length="507" mass="53794">MAIESTPASNERREHVVLLASPGAGHVMPVAELARRIVEHGGFTLTIITYTNFSSAEHSSTFASLPPSVSTAVLPEVPLDDLHADARVETRIFTVVRRALPHLRDLLRSLLASPAGVAVFVADLLSPRALAVAAELGIPRYVFFTSNLMCLSTLLYTPELARTTSCDCRDLPDPILLPGCVPLHGAHLADPVQDRANPVYPLMIDLGLDYLRADGFLVNTFDAMEHETLVAFKELSDKGVYPPAYAIGPFVRSCTGDAANDACIRWLDDQPDGSVVYVCLGSGGTLSVAQTAEMAAGLEASGQRFLWVVRFPSDKDNCASFFGGSGGDGGDSPMNYLPEGFLERTKGTGLTVPMWAPQVEILNHRAVGGFVSHCGWNSTLEAVAAGVPMLTWPLYAEQRMNAAMLSSRVGLALRVRPGTSREGDGVVTRDEVAAAARELISGKKGASARAKARELRVAAANAMRAPGGRSREAFDAVVAGAWKGRSSSARVGYAAETDNGSTATAAE</sequence>
<dbReference type="SUPFAM" id="SSF53756">
    <property type="entry name" value="UDP-Glycosyltransferase/glycogen phosphorylase"/>
    <property type="match status" value="1"/>
</dbReference>
<comment type="similarity">
    <text evidence="1 4">Belongs to the UDP-glycosyltransferase family.</text>
</comment>
<keyword evidence="8" id="KW-1185">Reference proteome</keyword>
<reference evidence="7 8" key="1">
    <citation type="submission" date="2012-08" db="EMBL/GenBank/DDBJ databases">
        <title>Oryza genome evolution.</title>
        <authorList>
            <person name="Wing R.A."/>
        </authorList>
    </citation>
    <scope>NUCLEOTIDE SEQUENCE</scope>
</reference>
<dbReference type="CDD" id="cd03784">
    <property type="entry name" value="GT1_Gtf-like"/>
    <property type="match status" value="1"/>
</dbReference>
<protein>
    <recommendedName>
        <fullName evidence="5">Glycosyltransferase</fullName>
        <ecNumber evidence="5">2.4.1.-</ecNumber>
    </recommendedName>
</protein>
<evidence type="ECO:0000256" key="3">
    <source>
        <dbReference type="ARBA" id="ARBA00022679"/>
    </source>
</evidence>
<dbReference type="InterPro" id="IPR035595">
    <property type="entry name" value="UDP_glycos_trans_CS"/>
</dbReference>
<feature type="compositionally biased region" description="Polar residues" evidence="6">
    <location>
        <begin position="498"/>
        <end position="507"/>
    </location>
</feature>
<reference evidence="7" key="3">
    <citation type="submission" date="2015-04" db="UniProtKB">
        <authorList>
            <consortium name="EnsemblPlants"/>
        </authorList>
    </citation>
    <scope>IDENTIFICATION</scope>
</reference>
<dbReference type="PANTHER" id="PTHR48046">
    <property type="entry name" value="UDP-GLYCOSYLTRANSFERASE 72E1"/>
    <property type="match status" value="1"/>
</dbReference>
<evidence type="ECO:0000256" key="4">
    <source>
        <dbReference type="RuleBase" id="RU003718"/>
    </source>
</evidence>
<dbReference type="HOGENOM" id="CLU_001724_3_0_1"/>
<dbReference type="Pfam" id="PF00201">
    <property type="entry name" value="UDPGT"/>
    <property type="match status" value="1"/>
</dbReference>
<dbReference type="PROSITE" id="PS00375">
    <property type="entry name" value="UDPGT"/>
    <property type="match status" value="1"/>
</dbReference>
<keyword evidence="2 4" id="KW-0328">Glycosyltransferase</keyword>
<keyword evidence="3 4" id="KW-0808">Transferase</keyword>